<feature type="transmembrane region" description="Helical" evidence="7">
    <location>
        <begin position="666"/>
        <end position="683"/>
    </location>
</feature>
<evidence type="ECO:0000259" key="9">
    <source>
        <dbReference type="Pfam" id="PF00003"/>
    </source>
</evidence>
<keyword evidence="2 7" id="KW-0812">Transmembrane</keyword>
<feature type="transmembrane region" description="Helical" evidence="7">
    <location>
        <begin position="502"/>
        <end position="522"/>
    </location>
</feature>
<dbReference type="OrthoDB" id="5597995at2759"/>
<protein>
    <recommendedName>
        <fullName evidence="13">G-protein coupled receptors family 3 profile domain-containing protein</fullName>
    </recommendedName>
</protein>
<organism evidence="11 12">
    <name type="scientific">Chytriomyces confervae</name>
    <dbReference type="NCBI Taxonomy" id="246404"/>
    <lineage>
        <taxon>Eukaryota</taxon>
        <taxon>Fungi</taxon>
        <taxon>Fungi incertae sedis</taxon>
        <taxon>Chytridiomycota</taxon>
        <taxon>Chytridiomycota incertae sedis</taxon>
        <taxon>Chytridiomycetes</taxon>
        <taxon>Chytridiales</taxon>
        <taxon>Chytriomycetaceae</taxon>
        <taxon>Chytriomyces</taxon>
    </lineage>
</organism>
<proteinExistence type="predicted"/>
<dbReference type="InterPro" id="IPR001828">
    <property type="entry name" value="ANF_lig-bd_rcpt"/>
</dbReference>
<evidence type="ECO:0000313" key="12">
    <source>
        <dbReference type="Proteomes" id="UP000320333"/>
    </source>
</evidence>
<reference evidence="11 12" key="1">
    <citation type="journal article" date="2019" name="Sci. Rep.">
        <title>Comparative genomics of chytrid fungi reveal insights into the obligate biotrophic and pathogenic lifestyle of Synchytrium endobioticum.</title>
        <authorList>
            <person name="van de Vossenberg B.T.L.H."/>
            <person name="Warris S."/>
            <person name="Nguyen H.D.T."/>
            <person name="van Gent-Pelzer M.P.E."/>
            <person name="Joly D.L."/>
            <person name="van de Geest H.C."/>
            <person name="Bonants P.J.M."/>
            <person name="Smith D.S."/>
            <person name="Levesque C.A."/>
            <person name="van der Lee T.A.J."/>
        </authorList>
    </citation>
    <scope>NUCLEOTIDE SEQUENCE [LARGE SCALE GENOMIC DNA]</scope>
    <source>
        <strain evidence="11 12">CBS 675.73</strain>
    </source>
</reference>
<keyword evidence="5" id="KW-0675">Receptor</keyword>
<accession>A0A507F742</accession>
<dbReference type="PRINTS" id="PR00248">
    <property type="entry name" value="GPCRMGR"/>
</dbReference>
<gene>
    <name evidence="11" type="ORF">CcCBS67573_g06044</name>
</gene>
<evidence type="ECO:0000256" key="5">
    <source>
        <dbReference type="ARBA" id="ARBA00023170"/>
    </source>
</evidence>
<feature type="transmembrane region" description="Helical" evidence="7">
    <location>
        <begin position="703"/>
        <end position="723"/>
    </location>
</feature>
<name>A0A507F742_9FUNG</name>
<dbReference type="Proteomes" id="UP000320333">
    <property type="component" value="Unassembled WGS sequence"/>
</dbReference>
<dbReference type="PANTHER" id="PTHR24060">
    <property type="entry name" value="METABOTROPIC GLUTAMATE RECEPTOR"/>
    <property type="match status" value="1"/>
</dbReference>
<feature type="transmembrane region" description="Helical" evidence="7">
    <location>
        <begin position="585"/>
        <end position="604"/>
    </location>
</feature>
<comment type="caution">
    <text evidence="11">The sequence shown here is derived from an EMBL/GenBank/DDBJ whole genome shotgun (WGS) entry which is preliminary data.</text>
</comment>
<dbReference type="EMBL" id="QEAP01000240">
    <property type="protein sequence ID" value="TPX71944.1"/>
    <property type="molecule type" value="Genomic_DNA"/>
</dbReference>
<evidence type="ECO:0000256" key="7">
    <source>
        <dbReference type="SAM" id="Phobius"/>
    </source>
</evidence>
<dbReference type="Gene3D" id="3.40.50.2300">
    <property type="match status" value="2"/>
</dbReference>
<keyword evidence="8" id="KW-0732">Signal</keyword>
<feature type="transmembrane region" description="Helical" evidence="7">
    <location>
        <begin position="633"/>
        <end position="654"/>
    </location>
</feature>
<feature type="signal peptide" evidence="8">
    <location>
        <begin position="1"/>
        <end position="19"/>
    </location>
</feature>
<feature type="chain" id="PRO_5021252949" description="G-protein coupled receptors family 3 profile domain-containing protein" evidence="8">
    <location>
        <begin position="20"/>
        <end position="922"/>
    </location>
</feature>
<evidence type="ECO:0000256" key="1">
    <source>
        <dbReference type="ARBA" id="ARBA00004141"/>
    </source>
</evidence>
<keyword evidence="4 7" id="KW-0472">Membrane</keyword>
<dbReference type="InterPro" id="IPR017978">
    <property type="entry name" value="GPCR_3_C"/>
</dbReference>
<feature type="domain" description="Receptor ligand binding region" evidence="10">
    <location>
        <begin position="86"/>
        <end position="443"/>
    </location>
</feature>
<keyword evidence="12" id="KW-1185">Reference proteome</keyword>
<evidence type="ECO:0000259" key="10">
    <source>
        <dbReference type="Pfam" id="PF01094"/>
    </source>
</evidence>
<keyword evidence="3 7" id="KW-1133">Transmembrane helix</keyword>
<evidence type="ECO:0000256" key="6">
    <source>
        <dbReference type="ARBA" id="ARBA00023180"/>
    </source>
</evidence>
<dbReference type="AlphaFoldDB" id="A0A507F742"/>
<dbReference type="Pfam" id="PF01094">
    <property type="entry name" value="ANF_receptor"/>
    <property type="match status" value="1"/>
</dbReference>
<comment type="subcellular location">
    <subcellularLocation>
        <location evidence="1">Membrane</location>
        <topology evidence="1">Multi-pass membrane protein</topology>
    </subcellularLocation>
</comment>
<feature type="transmembrane region" description="Helical" evidence="7">
    <location>
        <begin position="542"/>
        <end position="564"/>
    </location>
</feature>
<dbReference type="InterPro" id="IPR050726">
    <property type="entry name" value="mGluR"/>
</dbReference>
<dbReference type="InterPro" id="IPR028082">
    <property type="entry name" value="Peripla_BP_I"/>
</dbReference>
<evidence type="ECO:0000256" key="3">
    <source>
        <dbReference type="ARBA" id="ARBA00022989"/>
    </source>
</evidence>
<evidence type="ECO:0000256" key="8">
    <source>
        <dbReference type="SAM" id="SignalP"/>
    </source>
</evidence>
<dbReference type="InterPro" id="IPR000337">
    <property type="entry name" value="GPCR_3"/>
</dbReference>
<sequence length="922" mass="103350">MKILLLSLAFAGVGAYAQAVPAIPDTEYTDERLGKLTVGLVNMYCLLPNITCLTESGSSSQQLAHHPCTTSARIDTLPGFSYFFDLAARLAIERVNSDSSMLPGIHVGYRRFSNCGNTWSKELENSYSGDSAGYAGSEMVREILEDPAGVVGTIGFEFSRTVTVAAEVLSYYKIPHCSSSAGSPRFSNKNKYPYFWRMISSAEVCDHVHLLLVHWGVKRVAMIRERNDELGFNVGADILETFRAKGIQISAKIDISGNLDDEDAVYAKNLIVNTQTHYIFVSGQADFTASVLYRLGKLNVTGSEYVFIGFTAPLPYGNPFEEGYVMVSTLPDSTNPRYKEFNKLILSRTQVNTWSNGSLLSPDFDFVMSYGLDTAYDCTMAMLKGIEKLMKSNPEFNASMVSKRMLNEQMNYSYFQDLDYTGVLGERLRLDSKGDVKMRYHFLRYINASVVIIGTSDPDAKRFEASKEYIGVLIGGFSALPPDGSPISSVFATDRHSTLGQIIIALTGLGVVFGVLSLVFIYRFRKNKIVRSSSIPELVTIILALTGVGFTVVISTIICKNLMVAKLFGGFHIQFPKSVTRIHRMINCAIILMGIIVVITIQRLRGPPSVSEKYSVSGTYFICVENTKRGPWFLPYILTLYYGLLFSGLFLALFKSQRIRWDCSNEAGAIALIILVATISYAVQSMLSVHVDEMTDFRKCICVWIQTSVVLFSVIGSKMWTVFKYEMQRSKVRSHISQLMTRLADREEQAIKSLVRLGEDRSKSFGKSGGVIFRKSASSLAGKKKLAISSYIDRKEVLMFTVLSKTVSKCIYKYQREKSSKSMWCTGECQVFSVCDRMWFLFQSEETTNPFRILDNIEIQDRNDGYLVILQESLHTIWLEFESVAKVSLFVKELQNALADLKTVQSRYVRQDSVNMIRSVDM</sequence>
<evidence type="ECO:0000313" key="11">
    <source>
        <dbReference type="EMBL" id="TPX71944.1"/>
    </source>
</evidence>
<evidence type="ECO:0008006" key="13">
    <source>
        <dbReference type="Google" id="ProtNLM"/>
    </source>
</evidence>
<evidence type="ECO:0000256" key="2">
    <source>
        <dbReference type="ARBA" id="ARBA00022692"/>
    </source>
</evidence>
<dbReference type="Pfam" id="PF00003">
    <property type="entry name" value="7tm_3"/>
    <property type="match status" value="1"/>
</dbReference>
<dbReference type="GO" id="GO:0004930">
    <property type="term" value="F:G protein-coupled receptor activity"/>
    <property type="evidence" value="ECO:0007669"/>
    <property type="project" value="InterPro"/>
</dbReference>
<keyword evidence="6" id="KW-0325">Glycoprotein</keyword>
<dbReference type="STRING" id="246404.A0A507F742"/>
<dbReference type="SUPFAM" id="SSF53822">
    <property type="entry name" value="Periplasmic binding protein-like I"/>
    <property type="match status" value="1"/>
</dbReference>
<evidence type="ECO:0000256" key="4">
    <source>
        <dbReference type="ARBA" id="ARBA00023136"/>
    </source>
</evidence>
<feature type="domain" description="G-protein coupled receptors family 3 profile" evidence="9">
    <location>
        <begin position="543"/>
        <end position="717"/>
    </location>
</feature>
<dbReference type="GO" id="GO:0016020">
    <property type="term" value="C:membrane"/>
    <property type="evidence" value="ECO:0007669"/>
    <property type="project" value="UniProtKB-SubCell"/>
</dbReference>